<dbReference type="Gene3D" id="3.30.420.10">
    <property type="entry name" value="Ribonuclease H-like superfamily/Ribonuclease H"/>
    <property type="match status" value="1"/>
</dbReference>
<dbReference type="AlphaFoldDB" id="A0A4Y2GGA7"/>
<sequence>MRKNIECDANCEVRSVIRFVNSKMPALLKIMLKSKQLKVIIWMNHQYGVGAEIPRREERRFMMCIERPYAATKTQQTMNKLHSEIFHLLYSPDIPPSDFHLFANLRAFLDGQIFRAMRDLKKLFSLI</sequence>
<accession>A0A4Y2GGA7</accession>
<proteinExistence type="predicted"/>
<evidence type="ECO:0000313" key="2">
    <source>
        <dbReference type="Proteomes" id="UP000499080"/>
    </source>
</evidence>
<dbReference type="GO" id="GO:0003676">
    <property type="term" value="F:nucleic acid binding"/>
    <property type="evidence" value="ECO:0007669"/>
    <property type="project" value="InterPro"/>
</dbReference>
<comment type="caution">
    <text evidence="1">The sequence shown here is derived from an EMBL/GenBank/DDBJ whole genome shotgun (WGS) entry which is preliminary data.</text>
</comment>
<evidence type="ECO:0000313" key="1">
    <source>
        <dbReference type="EMBL" id="GBM52197.1"/>
    </source>
</evidence>
<keyword evidence="2" id="KW-1185">Reference proteome</keyword>
<dbReference type="Proteomes" id="UP000499080">
    <property type="component" value="Unassembled WGS sequence"/>
</dbReference>
<organism evidence="1 2">
    <name type="scientific">Araneus ventricosus</name>
    <name type="common">Orbweaver spider</name>
    <name type="synonym">Epeira ventricosa</name>
    <dbReference type="NCBI Taxonomy" id="182803"/>
    <lineage>
        <taxon>Eukaryota</taxon>
        <taxon>Metazoa</taxon>
        <taxon>Ecdysozoa</taxon>
        <taxon>Arthropoda</taxon>
        <taxon>Chelicerata</taxon>
        <taxon>Arachnida</taxon>
        <taxon>Araneae</taxon>
        <taxon>Araneomorphae</taxon>
        <taxon>Entelegynae</taxon>
        <taxon>Araneoidea</taxon>
        <taxon>Araneidae</taxon>
        <taxon>Araneus</taxon>
    </lineage>
</organism>
<gene>
    <name evidence="1" type="ORF">AVEN_170985_1</name>
</gene>
<name>A0A4Y2GGA7_ARAVE</name>
<reference evidence="1 2" key="1">
    <citation type="journal article" date="2019" name="Sci. Rep.">
        <title>Orb-weaving spider Araneus ventricosus genome elucidates the spidroin gene catalogue.</title>
        <authorList>
            <person name="Kono N."/>
            <person name="Nakamura H."/>
            <person name="Ohtoshi R."/>
            <person name="Moran D.A.P."/>
            <person name="Shinohara A."/>
            <person name="Yoshida Y."/>
            <person name="Fujiwara M."/>
            <person name="Mori M."/>
            <person name="Tomita M."/>
            <person name="Arakawa K."/>
        </authorList>
    </citation>
    <scope>NUCLEOTIDE SEQUENCE [LARGE SCALE GENOMIC DNA]</scope>
</reference>
<dbReference type="EMBL" id="BGPR01001369">
    <property type="protein sequence ID" value="GBM52197.1"/>
    <property type="molecule type" value="Genomic_DNA"/>
</dbReference>
<protein>
    <submittedName>
        <fullName evidence="1">Uncharacterized protein</fullName>
    </submittedName>
</protein>
<dbReference type="InterPro" id="IPR036397">
    <property type="entry name" value="RNaseH_sf"/>
</dbReference>